<reference evidence="5" key="1">
    <citation type="submission" date="2019-06" db="EMBL/GenBank/DDBJ databases">
        <authorList>
            <person name="Broberg M."/>
        </authorList>
    </citation>
    <scope>NUCLEOTIDE SEQUENCE [LARGE SCALE GENOMIC DNA]</scope>
</reference>
<dbReference type="GO" id="GO:0003676">
    <property type="term" value="F:nucleic acid binding"/>
    <property type="evidence" value="ECO:0007669"/>
    <property type="project" value="InterPro"/>
</dbReference>
<evidence type="ECO:0000256" key="1">
    <source>
        <dbReference type="PROSITE-ProRule" id="PRU00047"/>
    </source>
</evidence>
<name>A0A9N9U845_9HYPO</name>
<gene>
    <name evidence="4" type="ORF">CBYS24578_00009521</name>
</gene>
<proteinExistence type="predicted"/>
<protein>
    <recommendedName>
        <fullName evidence="3">CCHC-type domain-containing protein</fullName>
    </recommendedName>
</protein>
<comment type="caution">
    <text evidence="4">The sequence shown here is derived from an EMBL/GenBank/DDBJ whole genome shotgun (WGS) entry which is preliminary data.</text>
</comment>
<dbReference type="InterPro" id="IPR036875">
    <property type="entry name" value="Znf_CCHC_sf"/>
</dbReference>
<reference evidence="4 5" key="2">
    <citation type="submission" date="2021-10" db="EMBL/GenBank/DDBJ databases">
        <authorList>
            <person name="Piombo E."/>
        </authorList>
    </citation>
    <scope>NUCLEOTIDE SEQUENCE [LARGE SCALE GENOMIC DNA]</scope>
</reference>
<keyword evidence="5" id="KW-1185">Reference proteome</keyword>
<feature type="compositionally biased region" description="Low complexity" evidence="2">
    <location>
        <begin position="8"/>
        <end position="20"/>
    </location>
</feature>
<sequence>MDAPAPPQGATTTTNPDGTTVPMNPQAPPVAPMYGAGPMDQFSIAINAMEVALANIKARRPPPTCWKCGKPGHIARACPDKEKKDKEKEEKEKKMLEKERERRKKKNLKRKEKRKAKAEKEKNQDEEGGQE</sequence>
<feature type="compositionally biased region" description="Basic and acidic residues" evidence="2">
    <location>
        <begin position="78"/>
        <end position="100"/>
    </location>
</feature>
<evidence type="ECO:0000256" key="2">
    <source>
        <dbReference type="SAM" id="MobiDB-lite"/>
    </source>
</evidence>
<dbReference type="Gene3D" id="4.10.60.10">
    <property type="entry name" value="Zinc finger, CCHC-type"/>
    <property type="match status" value="1"/>
</dbReference>
<dbReference type="Pfam" id="PF00098">
    <property type="entry name" value="zf-CCHC"/>
    <property type="match status" value="1"/>
</dbReference>
<feature type="region of interest" description="Disordered" evidence="2">
    <location>
        <begin position="60"/>
        <end position="131"/>
    </location>
</feature>
<dbReference type="OrthoDB" id="2527451at2759"/>
<dbReference type="InterPro" id="IPR001878">
    <property type="entry name" value="Znf_CCHC"/>
</dbReference>
<evidence type="ECO:0000313" key="5">
    <source>
        <dbReference type="Proteomes" id="UP000754883"/>
    </source>
</evidence>
<evidence type="ECO:0000259" key="3">
    <source>
        <dbReference type="PROSITE" id="PS50158"/>
    </source>
</evidence>
<accession>A0A9N9U845</accession>
<dbReference type="Proteomes" id="UP000754883">
    <property type="component" value="Unassembled WGS sequence"/>
</dbReference>
<dbReference type="AlphaFoldDB" id="A0A9N9U845"/>
<dbReference type="PROSITE" id="PS50158">
    <property type="entry name" value="ZF_CCHC"/>
    <property type="match status" value="1"/>
</dbReference>
<feature type="compositionally biased region" description="Basic residues" evidence="2">
    <location>
        <begin position="101"/>
        <end position="117"/>
    </location>
</feature>
<keyword evidence="1" id="KW-0479">Metal-binding</keyword>
<dbReference type="EMBL" id="CABFNO020001328">
    <property type="protein sequence ID" value="CAG9981954.1"/>
    <property type="molecule type" value="Genomic_DNA"/>
</dbReference>
<evidence type="ECO:0000313" key="4">
    <source>
        <dbReference type="EMBL" id="CAG9981954.1"/>
    </source>
</evidence>
<keyword evidence="1" id="KW-0863">Zinc-finger</keyword>
<feature type="domain" description="CCHC-type" evidence="3">
    <location>
        <begin position="65"/>
        <end position="80"/>
    </location>
</feature>
<organism evidence="4 5">
    <name type="scientific">Clonostachys byssicola</name>
    <dbReference type="NCBI Taxonomy" id="160290"/>
    <lineage>
        <taxon>Eukaryota</taxon>
        <taxon>Fungi</taxon>
        <taxon>Dikarya</taxon>
        <taxon>Ascomycota</taxon>
        <taxon>Pezizomycotina</taxon>
        <taxon>Sordariomycetes</taxon>
        <taxon>Hypocreomycetidae</taxon>
        <taxon>Hypocreales</taxon>
        <taxon>Bionectriaceae</taxon>
        <taxon>Clonostachys</taxon>
    </lineage>
</organism>
<feature type="region of interest" description="Disordered" evidence="2">
    <location>
        <begin position="1"/>
        <end position="38"/>
    </location>
</feature>
<keyword evidence="1" id="KW-0862">Zinc</keyword>
<dbReference type="GO" id="GO:0008270">
    <property type="term" value="F:zinc ion binding"/>
    <property type="evidence" value="ECO:0007669"/>
    <property type="project" value="UniProtKB-KW"/>
</dbReference>
<dbReference type="SMART" id="SM00343">
    <property type="entry name" value="ZnF_C2HC"/>
    <property type="match status" value="1"/>
</dbReference>
<dbReference type="SUPFAM" id="SSF57756">
    <property type="entry name" value="Retrovirus zinc finger-like domains"/>
    <property type="match status" value="1"/>
</dbReference>